<accession>A0A0F7K4S3</accession>
<proteinExistence type="predicted"/>
<organism evidence="2 3">
    <name type="scientific">Sedimenticola thiotaurini</name>
    <dbReference type="NCBI Taxonomy" id="1543721"/>
    <lineage>
        <taxon>Bacteria</taxon>
        <taxon>Pseudomonadati</taxon>
        <taxon>Pseudomonadota</taxon>
        <taxon>Gammaproteobacteria</taxon>
        <taxon>Chromatiales</taxon>
        <taxon>Sedimenticolaceae</taxon>
        <taxon>Sedimenticola</taxon>
    </lineage>
</organism>
<dbReference type="KEGG" id="seds:AAY24_01435"/>
<name>A0A0F7K4S3_9GAMM</name>
<dbReference type="PATRIC" id="fig|1543721.4.peg.304"/>
<sequence length="301" mass="33661">MTKQPAMASADSGSLLPPDAVAGHCYARVLTPATYQSVQKKVLVNEPTERVEVIPARYEWTEQRVLVKEESVEAKLIPARHEWKTEEVLVREASEELVEIPATYKTVSEQVMIKPAYTTWKKGRGPIERIDNSTGEIMCLVDVPAQYKTVSRQVEVTPARTSKRVIPAQYNTVKRLVMVEEPRMATVTVPAEYKVVKVKKLASQAAEKRYAIPAVYSTITEQSKVSDSRMEWRSILCETNTTPGVVKRIQAALKQKGYKPGQIDGVIGHETLSALKMYQRDSRLAEGQLTIKTMESLGVSL</sequence>
<dbReference type="InterPro" id="IPR036365">
    <property type="entry name" value="PGBD-like_sf"/>
</dbReference>
<dbReference type="Pfam" id="PF01471">
    <property type="entry name" value="PG_binding_1"/>
    <property type="match status" value="1"/>
</dbReference>
<protein>
    <recommendedName>
        <fullName evidence="1">Peptidoglycan binding-like domain-containing protein</fullName>
    </recommendedName>
</protein>
<dbReference type="InterPro" id="IPR036366">
    <property type="entry name" value="PGBDSf"/>
</dbReference>
<dbReference type="AlphaFoldDB" id="A0A0F7K4S3"/>
<dbReference type="InterPro" id="IPR002477">
    <property type="entry name" value="Peptidoglycan-bd-like"/>
</dbReference>
<feature type="domain" description="Peptidoglycan binding-like" evidence="1">
    <location>
        <begin position="246"/>
        <end position="297"/>
    </location>
</feature>
<dbReference type="Gene3D" id="1.10.101.10">
    <property type="entry name" value="PGBD-like superfamily/PGBD"/>
    <property type="match status" value="1"/>
</dbReference>
<gene>
    <name evidence="2" type="ORF">AAY24_01435</name>
</gene>
<reference evidence="2 3" key="1">
    <citation type="journal article" date="2015" name="Genome Announc.">
        <title>Complete Genome Sequence of Sedimenticola thiotaurini Strain SIP-G1, a Polyphosphate- and Polyhydroxyalkanoate-Accumulating Sulfur-Oxidizing Gammaproteobacterium Isolated from Salt Marsh Sediments.</title>
        <authorList>
            <person name="Flood B.E."/>
            <person name="Jones D.S."/>
            <person name="Bailey J.V."/>
        </authorList>
    </citation>
    <scope>NUCLEOTIDE SEQUENCE [LARGE SCALE GENOMIC DNA]</scope>
    <source>
        <strain evidence="2 3">SIP-G1</strain>
    </source>
</reference>
<evidence type="ECO:0000259" key="1">
    <source>
        <dbReference type="Pfam" id="PF01471"/>
    </source>
</evidence>
<evidence type="ECO:0000313" key="3">
    <source>
        <dbReference type="Proteomes" id="UP000034410"/>
    </source>
</evidence>
<dbReference type="Proteomes" id="UP000034410">
    <property type="component" value="Chromosome"/>
</dbReference>
<dbReference type="SUPFAM" id="SSF47090">
    <property type="entry name" value="PGBD-like"/>
    <property type="match status" value="1"/>
</dbReference>
<evidence type="ECO:0000313" key="2">
    <source>
        <dbReference type="EMBL" id="AKH21983.1"/>
    </source>
</evidence>
<dbReference type="EMBL" id="CP011412">
    <property type="protein sequence ID" value="AKH21983.1"/>
    <property type="molecule type" value="Genomic_DNA"/>
</dbReference>
<keyword evidence="3" id="KW-1185">Reference proteome</keyword>